<keyword evidence="4" id="KW-1185">Reference proteome</keyword>
<dbReference type="AlphaFoldDB" id="A0A919IEE6"/>
<evidence type="ECO:0000313" key="4">
    <source>
        <dbReference type="Proteomes" id="UP000619479"/>
    </source>
</evidence>
<dbReference type="EMBL" id="BOMH01000016">
    <property type="protein sequence ID" value="GID64254.1"/>
    <property type="molecule type" value="Genomic_DNA"/>
</dbReference>
<protein>
    <recommendedName>
        <fullName evidence="2">eCIS core domain-containing protein</fullName>
    </recommendedName>
</protein>
<accession>A0A919IEE6</accession>
<name>A0A919IEE6_9ACTN</name>
<reference evidence="3" key="1">
    <citation type="submission" date="2021-01" db="EMBL/GenBank/DDBJ databases">
        <title>Whole genome shotgun sequence of Actinoplanes cyaneus NBRC 14990.</title>
        <authorList>
            <person name="Komaki H."/>
            <person name="Tamura T."/>
        </authorList>
    </citation>
    <scope>NUCLEOTIDE SEQUENCE</scope>
    <source>
        <strain evidence="3">NBRC 14990</strain>
    </source>
</reference>
<feature type="compositionally biased region" description="Basic and acidic residues" evidence="1">
    <location>
        <begin position="1"/>
        <end position="14"/>
    </location>
</feature>
<dbReference type="Proteomes" id="UP000619479">
    <property type="component" value="Unassembled WGS sequence"/>
</dbReference>
<sequence length="196" mass="19751">MGSNREPVEKRAPVRPDATAARPPVAGPAGLPALQRMVGNRAVGELLAARSHDAGCGDGCGHGGGDSANSLVEAALRGSGRPLEAPFQREMESTFQSDLSGVREFRGPVAERAAAAVDAKAFTIGNSIVYGAGGQSRETRIHELTHVVKPITTVGSAVGGVNVTDPGGAGEREAEANARRIAAGGASAVTGAGLHE</sequence>
<dbReference type="InterPro" id="IPR025295">
    <property type="entry name" value="eCIS_core_dom"/>
</dbReference>
<dbReference type="Pfam" id="PF13699">
    <property type="entry name" value="eCIS_core"/>
    <property type="match status" value="1"/>
</dbReference>
<evidence type="ECO:0000256" key="1">
    <source>
        <dbReference type="SAM" id="MobiDB-lite"/>
    </source>
</evidence>
<gene>
    <name evidence="3" type="ORF">Acy02nite_21350</name>
</gene>
<dbReference type="RefSeq" id="WP_203739766.1">
    <property type="nucleotide sequence ID" value="NZ_BAAAUC010000052.1"/>
</dbReference>
<organism evidence="3 4">
    <name type="scientific">Actinoplanes cyaneus</name>
    <dbReference type="NCBI Taxonomy" id="52696"/>
    <lineage>
        <taxon>Bacteria</taxon>
        <taxon>Bacillati</taxon>
        <taxon>Actinomycetota</taxon>
        <taxon>Actinomycetes</taxon>
        <taxon>Micromonosporales</taxon>
        <taxon>Micromonosporaceae</taxon>
        <taxon>Actinoplanes</taxon>
    </lineage>
</organism>
<comment type="caution">
    <text evidence="3">The sequence shown here is derived from an EMBL/GenBank/DDBJ whole genome shotgun (WGS) entry which is preliminary data.</text>
</comment>
<proteinExistence type="predicted"/>
<feature type="region of interest" description="Disordered" evidence="1">
    <location>
        <begin position="1"/>
        <end position="29"/>
    </location>
</feature>
<feature type="domain" description="eCIS core" evidence="2">
    <location>
        <begin position="82"/>
        <end position="149"/>
    </location>
</feature>
<evidence type="ECO:0000313" key="3">
    <source>
        <dbReference type="EMBL" id="GID64254.1"/>
    </source>
</evidence>
<feature type="compositionally biased region" description="Low complexity" evidence="1">
    <location>
        <begin position="18"/>
        <end position="29"/>
    </location>
</feature>
<evidence type="ECO:0000259" key="2">
    <source>
        <dbReference type="Pfam" id="PF13699"/>
    </source>
</evidence>